<feature type="compositionally biased region" description="Basic and acidic residues" evidence="1">
    <location>
        <begin position="36"/>
        <end position="45"/>
    </location>
</feature>
<proteinExistence type="predicted"/>
<dbReference type="AlphaFoldDB" id="K0R0B0"/>
<reference evidence="2 3" key="1">
    <citation type="journal article" date="2012" name="Genome Biol.">
        <title>Genome and low-iron response of an oceanic diatom adapted to chronic iron limitation.</title>
        <authorList>
            <person name="Lommer M."/>
            <person name="Specht M."/>
            <person name="Roy A.S."/>
            <person name="Kraemer L."/>
            <person name="Andreson R."/>
            <person name="Gutowska M.A."/>
            <person name="Wolf J."/>
            <person name="Bergner S.V."/>
            <person name="Schilhabel M.B."/>
            <person name="Klostermeier U.C."/>
            <person name="Beiko R.G."/>
            <person name="Rosenstiel P."/>
            <person name="Hippler M."/>
            <person name="Laroche J."/>
        </authorList>
    </citation>
    <scope>NUCLEOTIDE SEQUENCE [LARGE SCALE GENOMIC DNA]</scope>
    <source>
        <strain evidence="2 3">CCMP1005</strain>
    </source>
</reference>
<feature type="non-terminal residue" evidence="2">
    <location>
        <position position="173"/>
    </location>
</feature>
<organism evidence="2 3">
    <name type="scientific">Thalassiosira oceanica</name>
    <name type="common">Marine diatom</name>
    <dbReference type="NCBI Taxonomy" id="159749"/>
    <lineage>
        <taxon>Eukaryota</taxon>
        <taxon>Sar</taxon>
        <taxon>Stramenopiles</taxon>
        <taxon>Ochrophyta</taxon>
        <taxon>Bacillariophyta</taxon>
        <taxon>Coscinodiscophyceae</taxon>
        <taxon>Thalassiosirophycidae</taxon>
        <taxon>Thalassiosirales</taxon>
        <taxon>Thalassiosiraceae</taxon>
        <taxon>Thalassiosira</taxon>
    </lineage>
</organism>
<feature type="region of interest" description="Disordered" evidence="1">
    <location>
        <begin position="118"/>
        <end position="173"/>
    </location>
</feature>
<dbReference type="Proteomes" id="UP000266841">
    <property type="component" value="Unassembled WGS sequence"/>
</dbReference>
<evidence type="ECO:0000313" key="3">
    <source>
        <dbReference type="Proteomes" id="UP000266841"/>
    </source>
</evidence>
<feature type="region of interest" description="Disordered" evidence="1">
    <location>
        <begin position="31"/>
        <end position="57"/>
    </location>
</feature>
<sequence>MCNFCPPIVVSRPSLVAGRGELAGVELAGQRVQRGGPRDGERQAADDTGSVGDGCGRRGAREELAHRTASPNHLKPRSLAVDSGPFWKAKLRKVALATIAVHCAQFIGCQRLPENLSKTMGKKSRSKKGGGQSAANKLERKEKLKQRREQQLEQAESAPDDDYERPYFVGDRV</sequence>
<dbReference type="EMBL" id="AGNL01048862">
    <property type="protein sequence ID" value="EJK45050.1"/>
    <property type="molecule type" value="Genomic_DNA"/>
</dbReference>
<evidence type="ECO:0000256" key="1">
    <source>
        <dbReference type="SAM" id="MobiDB-lite"/>
    </source>
</evidence>
<keyword evidence="3" id="KW-1185">Reference proteome</keyword>
<evidence type="ECO:0000313" key="2">
    <source>
        <dbReference type="EMBL" id="EJK45050.1"/>
    </source>
</evidence>
<feature type="compositionally biased region" description="Basic and acidic residues" evidence="1">
    <location>
        <begin position="137"/>
        <end position="151"/>
    </location>
</feature>
<comment type="caution">
    <text evidence="2">The sequence shown here is derived from an EMBL/GenBank/DDBJ whole genome shotgun (WGS) entry which is preliminary data.</text>
</comment>
<name>K0R0B0_THAOC</name>
<gene>
    <name evidence="2" type="ORF">THAOC_36359</name>
</gene>
<protein>
    <submittedName>
        <fullName evidence="2">Uncharacterized protein</fullName>
    </submittedName>
</protein>
<accession>K0R0B0</accession>